<dbReference type="EMBL" id="JANEYF010000012">
    <property type="protein sequence ID" value="KAJ8972797.1"/>
    <property type="molecule type" value="Genomic_DNA"/>
</dbReference>
<sequence>MKKICTTAGTVLGTGAQALLTDWNKVLTAAGGLSLLALGVYSAKGATGVTARYIESRLGSKFCLLV</sequence>
<dbReference type="GO" id="GO:0005524">
    <property type="term" value="F:ATP binding"/>
    <property type="evidence" value="ECO:0007669"/>
    <property type="project" value="UniProtKB-KW"/>
</dbReference>
<keyword evidence="5" id="KW-0175">Coiled coil</keyword>
<gene>
    <name evidence="9" type="ORF">NQ314_000033</name>
</gene>
<comment type="caution">
    <text evidence="9">The sequence shown here is derived from an EMBL/GenBank/DDBJ whole genome shotgun (WGS) entry which is preliminary data.</text>
</comment>
<evidence type="ECO:0000256" key="3">
    <source>
        <dbReference type="ARBA" id="ARBA00022792"/>
    </source>
</evidence>
<evidence type="ECO:0000313" key="9">
    <source>
        <dbReference type="EMBL" id="KAJ8972797.1"/>
    </source>
</evidence>
<evidence type="ECO:0000256" key="4">
    <source>
        <dbReference type="ARBA" id="ARBA00022840"/>
    </source>
</evidence>
<organism evidence="9 10">
    <name type="scientific">Rhamnusium bicolor</name>
    <dbReference type="NCBI Taxonomy" id="1586634"/>
    <lineage>
        <taxon>Eukaryota</taxon>
        <taxon>Metazoa</taxon>
        <taxon>Ecdysozoa</taxon>
        <taxon>Arthropoda</taxon>
        <taxon>Hexapoda</taxon>
        <taxon>Insecta</taxon>
        <taxon>Pterygota</taxon>
        <taxon>Neoptera</taxon>
        <taxon>Endopterygota</taxon>
        <taxon>Coleoptera</taxon>
        <taxon>Polyphaga</taxon>
        <taxon>Cucujiformia</taxon>
        <taxon>Chrysomeloidea</taxon>
        <taxon>Cerambycidae</taxon>
        <taxon>Lepturinae</taxon>
        <taxon>Rhagiini</taxon>
        <taxon>Rhamnusium</taxon>
    </lineage>
</organism>
<reference evidence="9" key="1">
    <citation type="journal article" date="2023" name="Insect Mol. Biol.">
        <title>Genome sequencing provides insights into the evolution of gene families encoding plant cell wall-degrading enzymes in longhorned beetles.</title>
        <authorList>
            <person name="Shin N.R."/>
            <person name="Okamura Y."/>
            <person name="Kirsch R."/>
            <person name="Pauchet Y."/>
        </authorList>
    </citation>
    <scope>NUCLEOTIDE SEQUENCE</scope>
    <source>
        <strain evidence="9">RBIC_L_NR</strain>
    </source>
</reference>
<keyword evidence="3" id="KW-0999">Mitochondrion inner membrane</keyword>
<dbReference type="GO" id="GO:0031966">
    <property type="term" value="C:mitochondrial membrane"/>
    <property type="evidence" value="ECO:0007669"/>
    <property type="project" value="UniProtKB-SubCell"/>
</dbReference>
<dbReference type="GO" id="GO:0008270">
    <property type="term" value="F:zinc ion binding"/>
    <property type="evidence" value="ECO:0007669"/>
    <property type="project" value="TreeGrafter"/>
</dbReference>
<evidence type="ECO:0000256" key="2">
    <source>
        <dbReference type="ARBA" id="ARBA00022741"/>
    </source>
</evidence>
<accession>A0AAV8ZWZ6</accession>
<dbReference type="InterPro" id="IPR021911">
    <property type="entry name" value="ATAD3_N"/>
</dbReference>
<dbReference type="AlphaFoldDB" id="A0AAV8ZWZ6"/>
<keyword evidence="10" id="KW-1185">Reference proteome</keyword>
<dbReference type="GO" id="GO:0007005">
    <property type="term" value="P:mitochondrion organization"/>
    <property type="evidence" value="ECO:0007669"/>
    <property type="project" value="TreeGrafter"/>
</dbReference>
<proteinExistence type="predicted"/>
<keyword evidence="7" id="KW-0472">Membrane</keyword>
<evidence type="ECO:0000313" key="10">
    <source>
        <dbReference type="Proteomes" id="UP001162156"/>
    </source>
</evidence>
<name>A0AAV8ZWZ6_9CUCU</name>
<dbReference type="PANTHER" id="PTHR23075:SF0">
    <property type="entry name" value="ATPASE FAMILY AAA DOMAIN-CONTAINING PROTEIN 3"/>
    <property type="match status" value="1"/>
</dbReference>
<dbReference type="Pfam" id="PF12037">
    <property type="entry name" value="ATAD3_N"/>
    <property type="match status" value="1"/>
</dbReference>
<evidence type="ECO:0000256" key="5">
    <source>
        <dbReference type="ARBA" id="ARBA00023054"/>
    </source>
</evidence>
<keyword evidence="2" id="KW-0547">Nucleotide-binding</keyword>
<dbReference type="Proteomes" id="UP001162156">
    <property type="component" value="Unassembled WGS sequence"/>
</dbReference>
<evidence type="ECO:0000256" key="6">
    <source>
        <dbReference type="ARBA" id="ARBA00023128"/>
    </source>
</evidence>
<evidence type="ECO:0000256" key="1">
    <source>
        <dbReference type="ARBA" id="ARBA00004325"/>
    </source>
</evidence>
<evidence type="ECO:0000259" key="8">
    <source>
        <dbReference type="Pfam" id="PF12037"/>
    </source>
</evidence>
<keyword evidence="6" id="KW-0496">Mitochondrion</keyword>
<keyword evidence="4" id="KW-0067">ATP-binding</keyword>
<evidence type="ECO:0000256" key="7">
    <source>
        <dbReference type="ARBA" id="ARBA00023136"/>
    </source>
</evidence>
<protein>
    <recommendedName>
        <fullName evidence="8">ATPase family AAA domain-containing protein</fullName>
    </recommendedName>
</protein>
<feature type="domain" description="ATPase family AAA" evidence="8">
    <location>
        <begin position="3"/>
        <end position="59"/>
    </location>
</feature>
<comment type="subcellular location">
    <subcellularLocation>
        <location evidence="1">Mitochondrion membrane</location>
    </subcellularLocation>
</comment>
<dbReference type="PANTHER" id="PTHR23075">
    <property type="entry name" value="PUTATIVE ATP-ASE"/>
    <property type="match status" value="1"/>
</dbReference>